<dbReference type="Proteomes" id="UP001596071">
    <property type="component" value="Unassembled WGS sequence"/>
</dbReference>
<gene>
    <name evidence="2" type="ORF">ACFPTP_08340</name>
</gene>
<keyword evidence="1" id="KW-1133">Transmembrane helix</keyword>
<evidence type="ECO:0000313" key="2">
    <source>
        <dbReference type="EMBL" id="MFC5603231.1"/>
    </source>
</evidence>
<accession>A0ABW0TW26</accession>
<dbReference type="EMBL" id="JBHSNP010000011">
    <property type="protein sequence ID" value="MFC5603231.1"/>
    <property type="molecule type" value="Genomic_DNA"/>
</dbReference>
<proteinExistence type="predicted"/>
<sequence length="183" mass="21296">MLRTSIYYVICFSIILSLFVYSQSKITKSMELSFTQINSDKNIHERIKDLEQHLDSLEPPDLIKVSSQGIANIELLDIEKNKIITIPTNPKTQLEAEKIIKEIDNVVIKFNPFPDKGYMLKIPLTPSLRLENKWINAVIAEVIFIFPEDEVPYLLLFDDENKPYFFTFKTEIDPLLKTLDFPL</sequence>
<protein>
    <submittedName>
        <fullName evidence="2">Uncharacterized protein</fullName>
    </submittedName>
</protein>
<keyword evidence="1" id="KW-0472">Membrane</keyword>
<reference evidence="3" key="1">
    <citation type="journal article" date="2019" name="Int. J. Syst. Evol. Microbiol.">
        <title>The Global Catalogue of Microorganisms (GCM) 10K type strain sequencing project: providing services to taxonomists for standard genome sequencing and annotation.</title>
        <authorList>
            <consortium name="The Broad Institute Genomics Platform"/>
            <consortium name="The Broad Institute Genome Sequencing Center for Infectious Disease"/>
            <person name="Wu L."/>
            <person name="Ma J."/>
        </authorList>
    </citation>
    <scope>NUCLEOTIDE SEQUENCE [LARGE SCALE GENOMIC DNA]</scope>
    <source>
        <strain evidence="3">KACC 11299</strain>
    </source>
</reference>
<name>A0ABW0TW26_9BACL</name>
<dbReference type="RefSeq" id="WP_381443567.1">
    <property type="nucleotide sequence ID" value="NZ_JBHSNP010000011.1"/>
</dbReference>
<feature type="transmembrane region" description="Helical" evidence="1">
    <location>
        <begin position="6"/>
        <end position="22"/>
    </location>
</feature>
<evidence type="ECO:0000256" key="1">
    <source>
        <dbReference type="SAM" id="Phobius"/>
    </source>
</evidence>
<keyword evidence="3" id="KW-1185">Reference proteome</keyword>
<evidence type="ECO:0000313" key="3">
    <source>
        <dbReference type="Proteomes" id="UP001596071"/>
    </source>
</evidence>
<organism evidence="2 3">
    <name type="scientific">Sporosarcina koreensis</name>
    <dbReference type="NCBI Taxonomy" id="334735"/>
    <lineage>
        <taxon>Bacteria</taxon>
        <taxon>Bacillati</taxon>
        <taxon>Bacillota</taxon>
        <taxon>Bacilli</taxon>
        <taxon>Bacillales</taxon>
        <taxon>Caryophanaceae</taxon>
        <taxon>Sporosarcina</taxon>
    </lineage>
</organism>
<keyword evidence="1" id="KW-0812">Transmembrane</keyword>
<comment type="caution">
    <text evidence="2">The sequence shown here is derived from an EMBL/GenBank/DDBJ whole genome shotgun (WGS) entry which is preliminary data.</text>
</comment>